<dbReference type="STRING" id="619300.G3ANL0"/>
<dbReference type="Pfam" id="PF25048">
    <property type="entry name" value="Beta-prop_TEP1_C"/>
    <property type="match status" value="1"/>
</dbReference>
<feature type="compositionally biased region" description="Polar residues" evidence="5">
    <location>
        <begin position="1"/>
        <end position="15"/>
    </location>
</feature>
<feature type="region of interest" description="Disordered" evidence="5">
    <location>
        <begin position="1"/>
        <end position="22"/>
    </location>
</feature>
<dbReference type="GO" id="GO:0043130">
    <property type="term" value="F:ubiquitin binding"/>
    <property type="evidence" value="ECO:0007669"/>
    <property type="project" value="TreeGrafter"/>
</dbReference>
<keyword evidence="2 4" id="KW-0853">WD repeat</keyword>
<dbReference type="Gene3D" id="2.130.10.10">
    <property type="entry name" value="YVTN repeat-like/Quinoprotein amine dehydrogenase"/>
    <property type="match status" value="2"/>
</dbReference>
<dbReference type="InterPro" id="IPR019775">
    <property type="entry name" value="WD40_repeat_CS"/>
</dbReference>
<dbReference type="PROSITE" id="PS50082">
    <property type="entry name" value="WD_REPEATS_2"/>
    <property type="match status" value="3"/>
</dbReference>
<evidence type="ECO:0000256" key="2">
    <source>
        <dbReference type="ARBA" id="ARBA00022574"/>
    </source>
</evidence>
<dbReference type="PROSITE" id="PS00678">
    <property type="entry name" value="WD_REPEATS_1"/>
    <property type="match status" value="2"/>
</dbReference>
<dbReference type="RefSeq" id="XP_007375815.1">
    <property type="nucleotide sequence ID" value="XM_007375753.1"/>
</dbReference>
<dbReference type="InParanoid" id="G3ANL0"/>
<reference evidence="7 8" key="1">
    <citation type="journal article" date="2011" name="Proc. Natl. Acad. Sci. U.S.A.">
        <title>Comparative genomics of xylose-fermenting fungi for enhanced biofuel production.</title>
        <authorList>
            <person name="Wohlbach D.J."/>
            <person name="Kuo A."/>
            <person name="Sato T.K."/>
            <person name="Potts K.M."/>
            <person name="Salamov A.A."/>
            <person name="LaButti K.M."/>
            <person name="Sun H."/>
            <person name="Clum A."/>
            <person name="Pangilinan J.L."/>
            <person name="Lindquist E.A."/>
            <person name="Lucas S."/>
            <person name="Lapidus A."/>
            <person name="Jin M."/>
            <person name="Gunawan C."/>
            <person name="Balan V."/>
            <person name="Dale B.E."/>
            <person name="Jeffries T.W."/>
            <person name="Zinkel R."/>
            <person name="Barry K.W."/>
            <person name="Grigoriev I.V."/>
            <person name="Gasch A.P."/>
        </authorList>
    </citation>
    <scope>NUCLEOTIDE SEQUENCE [LARGE SCALE GENOMIC DNA]</scope>
    <source>
        <strain evidence="8">NRRL Y-27907 / 11-Y1</strain>
    </source>
</reference>
<dbReference type="AlphaFoldDB" id="G3ANL0"/>
<keyword evidence="3" id="KW-0677">Repeat</keyword>
<dbReference type="GO" id="GO:0000724">
    <property type="term" value="P:double-strand break repair via homologous recombination"/>
    <property type="evidence" value="ECO:0007669"/>
    <property type="project" value="TreeGrafter"/>
</dbReference>
<dbReference type="eggNOG" id="KOG0308">
    <property type="taxonomic scope" value="Eukaryota"/>
</dbReference>
<accession>G3ANL0</accession>
<evidence type="ECO:0000256" key="5">
    <source>
        <dbReference type="SAM" id="MobiDB-lite"/>
    </source>
</evidence>
<dbReference type="InterPro" id="IPR036322">
    <property type="entry name" value="WD40_repeat_dom_sf"/>
</dbReference>
<dbReference type="Pfam" id="PF00400">
    <property type="entry name" value="WD40"/>
    <property type="match status" value="3"/>
</dbReference>
<keyword evidence="8" id="KW-1185">Reference proteome</keyword>
<organism evidence="8">
    <name type="scientific">Spathaspora passalidarum (strain NRRL Y-27907 / 11-Y1)</name>
    <dbReference type="NCBI Taxonomy" id="619300"/>
    <lineage>
        <taxon>Eukaryota</taxon>
        <taxon>Fungi</taxon>
        <taxon>Dikarya</taxon>
        <taxon>Ascomycota</taxon>
        <taxon>Saccharomycotina</taxon>
        <taxon>Pichiomycetes</taxon>
        <taxon>Debaryomycetaceae</taxon>
        <taxon>Spathaspora</taxon>
    </lineage>
</organism>
<dbReference type="KEGG" id="spaa:SPAPADRAFT_55963"/>
<dbReference type="PRINTS" id="PR00320">
    <property type="entry name" value="GPROTEINBRPT"/>
</dbReference>
<evidence type="ECO:0000313" key="7">
    <source>
        <dbReference type="EMBL" id="EGW32539.1"/>
    </source>
</evidence>
<gene>
    <name evidence="7" type="ORF">SPAPADRAFT_55963</name>
</gene>
<name>G3ANL0_SPAPN</name>
<dbReference type="SUPFAM" id="SSF50978">
    <property type="entry name" value="WD40 repeat-like"/>
    <property type="match status" value="1"/>
</dbReference>
<evidence type="ECO:0000256" key="1">
    <source>
        <dbReference type="ARBA" id="ARBA00006917"/>
    </source>
</evidence>
<dbReference type="Proteomes" id="UP000000709">
    <property type="component" value="Unassembled WGS sequence"/>
</dbReference>
<evidence type="ECO:0000256" key="4">
    <source>
        <dbReference type="PROSITE-ProRule" id="PRU00221"/>
    </source>
</evidence>
<sequence length="1124" mass="127460">MSVSSPVQQTPSRNPGTKIPNVRTKKGLSYVIGNTSNKDNHILPINAIQYSSQTNQLFTAGRDGTVKVWEHGTASTTTTTTTTNNNGGIPVEFSTSYSSSDDNGEDVEYQDLDERLLRLETAISSHPLPYNSHSLSTTFSIVNSFNHHFDWINDIKLINHDQNLVSCSADLSIKIIDLNCESHNTHAYHLSNNSSSIHKFPNVHTDYIKKLSYSDNQSNHIISGGLDGRVVIWDLTQYTPIQHFENTAIGNLPSSIYSLANDNAHIITTGGPNNTINVFDPRLQNPFIRKLIGHQDNIRCLLMNDHFILSGSSDTTIKLWDLRTFKVYKNFDIHEYPVWAMAVDPTASGFSRFYSGDKGGNIIKTDLSCLSTHIKPDEIFNYDMFSSSEQALLDEKLGVSTVVAKSDTPILSLCAETKESTLFSSNYESLNRYVDPNTSQLSQYQYMRSYIDYSINRENQLKDELASGLVSDNATVHTGQGPQSDDLNSDFYDLISHLSMDTTEIQSTFSHHNHFADSASSSGPGTPLLARHDNNGDDDEDGQDGNKDEEYNSMFLNVNGGPSREFINAFKEEFEFDGMNIHTVSTAQTNEFVDVTPVEILLNPVGSDQITLVPFNIKPLAQVCLHPKSVVSKRVFDNKRHLMVCYANGDLKIWDLLVCKELHYFPGKKNDVMLSHKELEDRVKEMDEIFQKYQTNDTLNNWCEVEIKAGKILVTLMESSFMNAEIYYDELCSEYPYLEVSHPDQAKRFKEVRKVKVASDDRFQIASILLNSFFYGFAIYEWKFDVLLREELRTAHKTNGSTDSDTGSITGSLRLLKKLGRISSKSNLATVSRSGTPTASANVSVSDLNVNPNYPMNEFIEGNHKSHSEFDTSLMKLLQTNRRLYSDRLNAPTYNNKKLETVMGVNKIHPAVDEEDSKGEVQYHPVINSKRFPSDLLLIIFEHSPELGNYRDLFSFSFCDVDKLSRDDESLDTQFIKDLRFYLPRWLAQPIIYNKYPVKEAPKVAFTLVEFDYSKLPPTVKIGGKSQKKIKKLPAIEGSNKLTSHNMLRVSKILGYLVEKFDSKTSEMKEKDKRDDNAKYAWDWLVLECKGQQLPYNMTLQTIKTKIWKSSSDVELRYRRKFDV</sequence>
<dbReference type="PANTHER" id="PTHR19862">
    <property type="entry name" value="WD REPEAT-CONTAINING PROTEIN 48"/>
    <property type="match status" value="1"/>
</dbReference>
<dbReference type="InterPro" id="IPR020472">
    <property type="entry name" value="WD40_PAC1"/>
</dbReference>
<comment type="similarity">
    <text evidence="1">Belongs to the WD repeat WDR48 family.</text>
</comment>
<proteinExistence type="inferred from homology"/>
<dbReference type="InterPro" id="IPR051246">
    <property type="entry name" value="WDR48"/>
</dbReference>
<dbReference type="SMART" id="SM00320">
    <property type="entry name" value="WD40"/>
    <property type="match status" value="7"/>
</dbReference>
<dbReference type="PANTHER" id="PTHR19862:SF14">
    <property type="entry name" value="WD REPEAT-CONTAINING PROTEIN 48"/>
    <property type="match status" value="1"/>
</dbReference>
<feature type="repeat" description="WD" evidence="4">
    <location>
        <begin position="201"/>
        <end position="243"/>
    </location>
</feature>
<dbReference type="GeneID" id="18871992"/>
<feature type="region of interest" description="Disordered" evidence="5">
    <location>
        <begin position="514"/>
        <end position="553"/>
    </location>
</feature>
<dbReference type="PROSITE" id="PS50294">
    <property type="entry name" value="WD_REPEATS_REGION"/>
    <property type="match status" value="3"/>
</dbReference>
<dbReference type="Pfam" id="PF11816">
    <property type="entry name" value="DUF3337"/>
    <property type="match status" value="1"/>
</dbReference>
<feature type="repeat" description="WD" evidence="4">
    <location>
        <begin position="291"/>
        <end position="330"/>
    </location>
</feature>
<dbReference type="OMA" id="HFDWIND"/>
<dbReference type="InterPro" id="IPR056828">
    <property type="entry name" value="Beta-prop_TEP1_C"/>
</dbReference>
<dbReference type="InterPro" id="IPR015943">
    <property type="entry name" value="WD40/YVTN_repeat-like_dom_sf"/>
</dbReference>
<dbReference type="EMBL" id="GL996502">
    <property type="protein sequence ID" value="EGW32539.1"/>
    <property type="molecule type" value="Genomic_DNA"/>
</dbReference>
<feature type="domain" description="TEP-1 C-terminal beta-propeller" evidence="6">
    <location>
        <begin position="294"/>
        <end position="362"/>
    </location>
</feature>
<protein>
    <recommendedName>
        <fullName evidence="6">TEP-1 C-terminal beta-propeller domain-containing protein</fullName>
    </recommendedName>
</protein>
<evidence type="ECO:0000259" key="6">
    <source>
        <dbReference type="Pfam" id="PF25048"/>
    </source>
</evidence>
<dbReference type="InterPro" id="IPR001680">
    <property type="entry name" value="WD40_rpt"/>
</dbReference>
<dbReference type="HOGENOM" id="CLU_007460_0_0_1"/>
<dbReference type="FunCoup" id="G3ANL0">
    <property type="interactions" value="80"/>
</dbReference>
<evidence type="ECO:0000313" key="8">
    <source>
        <dbReference type="Proteomes" id="UP000000709"/>
    </source>
</evidence>
<dbReference type="OrthoDB" id="2421129at2759"/>
<dbReference type="InterPro" id="IPR021772">
    <property type="entry name" value="WDR48/Bun107"/>
</dbReference>
<evidence type="ECO:0000256" key="3">
    <source>
        <dbReference type="ARBA" id="ARBA00022737"/>
    </source>
</evidence>
<feature type="repeat" description="WD" evidence="4">
    <location>
        <begin position="38"/>
        <end position="79"/>
    </location>
</feature>